<evidence type="ECO:0000313" key="3">
    <source>
        <dbReference type="EMBL" id="PWW20855.1"/>
    </source>
</evidence>
<name>A0A2V2ZLP1_9BACI</name>
<protein>
    <submittedName>
        <fullName evidence="3">Acyl-CoA thioesterase</fullName>
    </submittedName>
</protein>
<evidence type="ECO:0000313" key="4">
    <source>
        <dbReference type="Proteomes" id="UP000247150"/>
    </source>
</evidence>
<organism evidence="3 4">
    <name type="scientific">Cytobacillus oceanisediminis</name>
    <dbReference type="NCBI Taxonomy" id="665099"/>
    <lineage>
        <taxon>Bacteria</taxon>
        <taxon>Bacillati</taxon>
        <taxon>Bacillota</taxon>
        <taxon>Bacilli</taxon>
        <taxon>Bacillales</taxon>
        <taxon>Bacillaceae</taxon>
        <taxon>Cytobacillus</taxon>
    </lineage>
</organism>
<dbReference type="CDD" id="cd03443">
    <property type="entry name" value="PaaI_thioesterase"/>
    <property type="match status" value="1"/>
</dbReference>
<dbReference type="NCBIfam" id="TIGR00369">
    <property type="entry name" value="unchar_dom_1"/>
    <property type="match status" value="1"/>
</dbReference>
<evidence type="ECO:0000256" key="1">
    <source>
        <dbReference type="ARBA" id="ARBA00022801"/>
    </source>
</evidence>
<accession>A0A2V2ZLP1</accession>
<proteinExistence type="predicted"/>
<gene>
    <name evidence="3" type="ORF">DFO73_114148</name>
</gene>
<sequence length="133" mass="14565">MLTEKSKTLSSSPVWNHIGLELQYADSGKSKVSMPVKKEFLQIFEKVHGGILATLLDATMASAINSVLEDHVFSVTAEMKIQYLRPATGSILIGKGEVIQNGKTVTICKSEIYDEQDKLVAFATGTFVNKEKT</sequence>
<dbReference type="PANTHER" id="PTHR42856">
    <property type="entry name" value="ACYL-COENZYME A THIOESTERASE PAAI"/>
    <property type="match status" value="1"/>
</dbReference>
<evidence type="ECO:0000259" key="2">
    <source>
        <dbReference type="Pfam" id="PF03061"/>
    </source>
</evidence>
<dbReference type="PANTHER" id="PTHR42856:SF1">
    <property type="entry name" value="ACYL-COENZYME A THIOESTERASE PAAI"/>
    <property type="match status" value="1"/>
</dbReference>
<dbReference type="OrthoDB" id="337200at2"/>
<comment type="caution">
    <text evidence="3">The sequence shown here is derived from an EMBL/GenBank/DDBJ whole genome shotgun (WGS) entry which is preliminary data.</text>
</comment>
<dbReference type="Proteomes" id="UP000247150">
    <property type="component" value="Unassembled WGS sequence"/>
</dbReference>
<dbReference type="RefSeq" id="WP_110066912.1">
    <property type="nucleotide sequence ID" value="NZ_QGTW01000014.1"/>
</dbReference>
<feature type="domain" description="Thioesterase" evidence="2">
    <location>
        <begin position="47"/>
        <end position="121"/>
    </location>
</feature>
<dbReference type="GO" id="GO:0016289">
    <property type="term" value="F:acyl-CoA hydrolase activity"/>
    <property type="evidence" value="ECO:0007669"/>
    <property type="project" value="UniProtKB-ARBA"/>
</dbReference>
<dbReference type="AlphaFoldDB" id="A0A2V2ZLP1"/>
<dbReference type="InterPro" id="IPR029069">
    <property type="entry name" value="HotDog_dom_sf"/>
</dbReference>
<dbReference type="Pfam" id="PF03061">
    <property type="entry name" value="4HBT"/>
    <property type="match status" value="1"/>
</dbReference>
<dbReference type="EMBL" id="QGTW01000014">
    <property type="protein sequence ID" value="PWW20855.1"/>
    <property type="molecule type" value="Genomic_DNA"/>
</dbReference>
<dbReference type="InterPro" id="IPR006683">
    <property type="entry name" value="Thioestr_dom"/>
</dbReference>
<keyword evidence="1" id="KW-0378">Hydrolase</keyword>
<dbReference type="Gene3D" id="3.10.129.10">
    <property type="entry name" value="Hotdog Thioesterase"/>
    <property type="match status" value="1"/>
</dbReference>
<reference evidence="3 4" key="1">
    <citation type="submission" date="2018-05" db="EMBL/GenBank/DDBJ databases">
        <title>Freshwater and sediment microbial communities from various areas in North America, analyzing microbe dynamics in response to fracking.</title>
        <authorList>
            <person name="Lamendella R."/>
        </authorList>
    </citation>
    <scope>NUCLEOTIDE SEQUENCE [LARGE SCALE GENOMIC DNA]</scope>
    <source>
        <strain evidence="3 4">15_TX</strain>
    </source>
</reference>
<dbReference type="InterPro" id="IPR052723">
    <property type="entry name" value="Acyl-CoA_thioesterase_PaaI"/>
</dbReference>
<dbReference type="SUPFAM" id="SSF54637">
    <property type="entry name" value="Thioesterase/thiol ester dehydrase-isomerase"/>
    <property type="match status" value="1"/>
</dbReference>
<dbReference type="InterPro" id="IPR003736">
    <property type="entry name" value="PAAI_dom"/>
</dbReference>